<comment type="subcellular location">
    <subcellularLocation>
        <location evidence="1">Membrane</location>
        <topology evidence="1">Multi-pass membrane protein</topology>
    </subcellularLocation>
</comment>
<feature type="transmembrane region" description="Helical" evidence="5">
    <location>
        <begin position="234"/>
        <end position="252"/>
    </location>
</feature>
<proteinExistence type="evidence at transcript level"/>
<keyword evidence="4 5" id="KW-0472">Membrane</keyword>
<dbReference type="InterPro" id="IPR006214">
    <property type="entry name" value="Bax_inhibitor_1-related"/>
</dbReference>
<feature type="transmembrane region" description="Helical" evidence="5">
    <location>
        <begin position="295"/>
        <end position="318"/>
    </location>
</feature>
<feature type="compositionally biased region" description="Gly residues" evidence="6">
    <location>
        <begin position="48"/>
        <end position="65"/>
    </location>
</feature>
<sequence>MAWQGAPPYYQDPNQQWNTGYPPNTGYPQGPPQAGFMPPGGYPPQGGYPQGGYPPGGYPQGGYPGGPQSVPYGHVPQGPSYGTNYSDPENPLDDDVKGFDFSDKSVRRGFIRKVYSILSVQLLITCGVIALFVFHEKTKFWVMRNTYVFYIALGVMLVTMIMLVCCGDLRRKSPTNLIVLGIFTLAESLLLGISAARFNSEEVLMAVGITAAVCIGLTLFALQTKWDFTVCGGVLFVALIIFFIFGIVAIFFSSRTLSLVYSSLGALLFSFYLIYDTQLMLGGKHKMSISPEEYVFAALNLYLDVIQIFMYILSIIGASRD</sequence>
<evidence type="ECO:0000256" key="5">
    <source>
        <dbReference type="RuleBase" id="RU004379"/>
    </source>
</evidence>
<reference evidence="7" key="1">
    <citation type="journal article" date="2015" name="Insect Biochem. Mol. Biol.">
        <title>An insight into the sialome of the horse fly, Tabanus bromius.</title>
        <authorList>
            <person name="Ribeiro J.M."/>
            <person name="Kazimirova M."/>
            <person name="Takac P."/>
            <person name="Andersen J.F."/>
            <person name="Francischetti I.M."/>
        </authorList>
    </citation>
    <scope>NUCLEOTIDE SEQUENCE</scope>
</reference>
<dbReference type="PANTHER" id="PTHR23291">
    <property type="entry name" value="BAX INHIBITOR-RELATED"/>
    <property type="match status" value="1"/>
</dbReference>
<evidence type="ECO:0000256" key="2">
    <source>
        <dbReference type="ARBA" id="ARBA00022692"/>
    </source>
</evidence>
<feature type="transmembrane region" description="Helical" evidence="5">
    <location>
        <begin position="258"/>
        <end position="275"/>
    </location>
</feature>
<dbReference type="CDD" id="cd10428">
    <property type="entry name" value="LFG_like"/>
    <property type="match status" value="1"/>
</dbReference>
<feature type="region of interest" description="Disordered" evidence="6">
    <location>
        <begin position="1"/>
        <end position="89"/>
    </location>
</feature>
<feature type="transmembrane region" description="Helical" evidence="5">
    <location>
        <begin position="147"/>
        <end position="165"/>
    </location>
</feature>
<feature type="transmembrane region" description="Helical" evidence="5">
    <location>
        <begin position="114"/>
        <end position="135"/>
    </location>
</feature>
<feature type="transmembrane region" description="Helical" evidence="5">
    <location>
        <begin position="177"/>
        <end position="197"/>
    </location>
</feature>
<protein>
    <submittedName>
        <fullName evidence="7">Putative n-methyl-d-aspartate receptor glutamate-binding subunit</fullName>
    </submittedName>
</protein>
<dbReference type="AlphaFoldDB" id="A0A0K8TNG4"/>
<dbReference type="PANTHER" id="PTHR23291:SF47">
    <property type="entry name" value="TRANSMEMBRANE BAX INHIBITOR MOTIF CONTAINING 7"/>
    <property type="match status" value="1"/>
</dbReference>
<keyword evidence="2 5" id="KW-0812">Transmembrane</keyword>
<dbReference type="Pfam" id="PF01027">
    <property type="entry name" value="Bax1-I"/>
    <property type="match status" value="1"/>
</dbReference>
<organism evidence="7">
    <name type="scientific">Tabanus bromius</name>
    <name type="common">Band-eyed brown horse fly</name>
    <dbReference type="NCBI Taxonomy" id="304241"/>
    <lineage>
        <taxon>Eukaryota</taxon>
        <taxon>Metazoa</taxon>
        <taxon>Ecdysozoa</taxon>
        <taxon>Arthropoda</taxon>
        <taxon>Hexapoda</taxon>
        <taxon>Insecta</taxon>
        <taxon>Pterygota</taxon>
        <taxon>Neoptera</taxon>
        <taxon>Endopterygota</taxon>
        <taxon>Diptera</taxon>
        <taxon>Brachycera</taxon>
        <taxon>Tabanomorpha</taxon>
        <taxon>Tabanoidea</taxon>
        <taxon>Tabanidae</taxon>
        <taxon>Tabanus</taxon>
    </lineage>
</organism>
<evidence type="ECO:0000256" key="4">
    <source>
        <dbReference type="ARBA" id="ARBA00023136"/>
    </source>
</evidence>
<dbReference type="EMBL" id="GDAI01001671">
    <property type="protein sequence ID" value="JAI15932.1"/>
    <property type="molecule type" value="mRNA"/>
</dbReference>
<name>A0A0K8TNG4_TABBR</name>
<keyword evidence="7" id="KW-0675">Receptor</keyword>
<evidence type="ECO:0000256" key="6">
    <source>
        <dbReference type="SAM" id="MobiDB-lite"/>
    </source>
</evidence>
<keyword evidence="3 5" id="KW-1133">Transmembrane helix</keyword>
<feature type="compositionally biased region" description="Polar residues" evidence="6">
    <location>
        <begin position="12"/>
        <end position="22"/>
    </location>
</feature>
<dbReference type="GO" id="GO:0016020">
    <property type="term" value="C:membrane"/>
    <property type="evidence" value="ECO:0007669"/>
    <property type="project" value="UniProtKB-SubCell"/>
</dbReference>
<comment type="similarity">
    <text evidence="5">Belongs to the BI1 family.</text>
</comment>
<evidence type="ECO:0000256" key="1">
    <source>
        <dbReference type="ARBA" id="ARBA00004141"/>
    </source>
</evidence>
<evidence type="ECO:0000256" key="3">
    <source>
        <dbReference type="ARBA" id="ARBA00022989"/>
    </source>
</evidence>
<evidence type="ECO:0000313" key="7">
    <source>
        <dbReference type="EMBL" id="JAI15932.1"/>
    </source>
</evidence>
<accession>A0A0K8TNG4</accession>
<feature type="transmembrane region" description="Helical" evidence="5">
    <location>
        <begin position="203"/>
        <end position="222"/>
    </location>
</feature>